<evidence type="ECO:0000256" key="1">
    <source>
        <dbReference type="ARBA" id="ARBA00006336"/>
    </source>
</evidence>
<dbReference type="InterPro" id="IPR050993">
    <property type="entry name" value="Isochorismatase_domain"/>
</dbReference>
<sequence length="222" mass="23475">MSSLALPTGRSLGRLAPATSCLLLCDVQERFRPIIHNMESVISASNFLLRVGAALDVPCVATEQYSKVFGPTIPDVLSSPAADGGKPSALSPPTFEKKLFSMCTPEVVSHLRGLTPRGPPSDYVLFGIEAHVCVQQTALDLLSEGHSVHVVVDAVSSQSPLDRAVALERMRAAGAFLTTAQSVAFGLCGTAEHPSFKAVSRMVVEHGKVANAFHEEARGAKL</sequence>
<dbReference type="PANTHER" id="PTHR14119">
    <property type="entry name" value="HYDROLASE"/>
    <property type="match status" value="1"/>
</dbReference>
<evidence type="ECO:0000313" key="4">
    <source>
        <dbReference type="Proteomes" id="UP001165060"/>
    </source>
</evidence>
<feature type="domain" description="Isochorismatase-like" evidence="2">
    <location>
        <begin position="20"/>
        <end position="181"/>
    </location>
</feature>
<accession>A0ABQ6MKJ8</accession>
<evidence type="ECO:0000259" key="2">
    <source>
        <dbReference type="Pfam" id="PF00857"/>
    </source>
</evidence>
<gene>
    <name evidence="3" type="ORF">TeGR_g3575</name>
</gene>
<keyword evidence="4" id="KW-1185">Reference proteome</keyword>
<protein>
    <recommendedName>
        <fullName evidence="2">Isochorismatase-like domain-containing protein</fullName>
    </recommendedName>
</protein>
<dbReference type="Proteomes" id="UP001165060">
    <property type="component" value="Unassembled WGS sequence"/>
</dbReference>
<dbReference type="Pfam" id="PF00857">
    <property type="entry name" value="Isochorismatase"/>
    <property type="match status" value="1"/>
</dbReference>
<comment type="caution">
    <text evidence="3">The sequence shown here is derived from an EMBL/GenBank/DDBJ whole genome shotgun (WGS) entry which is preliminary data.</text>
</comment>
<dbReference type="EMBL" id="BRYB01000316">
    <property type="protein sequence ID" value="GMI27612.1"/>
    <property type="molecule type" value="Genomic_DNA"/>
</dbReference>
<organism evidence="3 4">
    <name type="scientific">Tetraparma gracilis</name>
    <dbReference type="NCBI Taxonomy" id="2962635"/>
    <lineage>
        <taxon>Eukaryota</taxon>
        <taxon>Sar</taxon>
        <taxon>Stramenopiles</taxon>
        <taxon>Ochrophyta</taxon>
        <taxon>Bolidophyceae</taxon>
        <taxon>Parmales</taxon>
        <taxon>Triparmaceae</taxon>
        <taxon>Tetraparma</taxon>
    </lineage>
</organism>
<dbReference type="InterPro" id="IPR036380">
    <property type="entry name" value="Isochorismatase-like_sf"/>
</dbReference>
<dbReference type="InterPro" id="IPR000868">
    <property type="entry name" value="Isochorismatase-like_dom"/>
</dbReference>
<dbReference type="PANTHER" id="PTHR14119:SF3">
    <property type="entry name" value="ISOCHORISMATASE DOMAIN-CONTAINING PROTEIN 2"/>
    <property type="match status" value="1"/>
</dbReference>
<name>A0ABQ6MKJ8_9STRA</name>
<dbReference type="SUPFAM" id="SSF52499">
    <property type="entry name" value="Isochorismatase-like hydrolases"/>
    <property type="match status" value="1"/>
</dbReference>
<comment type="similarity">
    <text evidence="1">Belongs to the isochorismatase family.</text>
</comment>
<evidence type="ECO:0000313" key="3">
    <source>
        <dbReference type="EMBL" id="GMI27612.1"/>
    </source>
</evidence>
<proteinExistence type="inferred from homology"/>
<reference evidence="3 4" key="1">
    <citation type="journal article" date="2023" name="Commun. Biol.">
        <title>Genome analysis of Parmales, the sister group of diatoms, reveals the evolutionary specialization of diatoms from phago-mixotrophs to photoautotrophs.</title>
        <authorList>
            <person name="Ban H."/>
            <person name="Sato S."/>
            <person name="Yoshikawa S."/>
            <person name="Yamada K."/>
            <person name="Nakamura Y."/>
            <person name="Ichinomiya M."/>
            <person name="Sato N."/>
            <person name="Blanc-Mathieu R."/>
            <person name="Endo H."/>
            <person name="Kuwata A."/>
            <person name="Ogata H."/>
        </authorList>
    </citation>
    <scope>NUCLEOTIDE SEQUENCE [LARGE SCALE GENOMIC DNA]</scope>
</reference>
<dbReference type="Gene3D" id="3.40.50.850">
    <property type="entry name" value="Isochorismatase-like"/>
    <property type="match status" value="1"/>
</dbReference>